<feature type="compositionally biased region" description="Polar residues" evidence="1">
    <location>
        <begin position="323"/>
        <end position="339"/>
    </location>
</feature>
<feature type="compositionally biased region" description="Polar residues" evidence="1">
    <location>
        <begin position="440"/>
        <end position="460"/>
    </location>
</feature>
<evidence type="ECO:0000313" key="3">
    <source>
        <dbReference type="EMBL" id="KJR80474.1"/>
    </source>
</evidence>
<feature type="region of interest" description="Disordered" evidence="1">
    <location>
        <begin position="302"/>
        <end position="676"/>
    </location>
</feature>
<feature type="compositionally biased region" description="Basic residues" evidence="1">
    <location>
        <begin position="484"/>
        <end position="494"/>
    </location>
</feature>
<feature type="compositionally biased region" description="Low complexity" evidence="1">
    <location>
        <begin position="367"/>
        <end position="383"/>
    </location>
</feature>
<protein>
    <recommendedName>
        <fullName evidence="2">Inner kinetochore subunit AME1 domain-containing protein</fullName>
    </recommendedName>
</protein>
<gene>
    <name evidence="3" type="ORF">SPSK_04934</name>
</gene>
<accession>A0A0F2LUG6</accession>
<feature type="region of interest" description="Disordered" evidence="1">
    <location>
        <begin position="34"/>
        <end position="58"/>
    </location>
</feature>
<proteinExistence type="predicted"/>
<dbReference type="RefSeq" id="XP_016583150.1">
    <property type="nucleotide sequence ID" value="XM_016731694.1"/>
</dbReference>
<name>A0A0F2LUG6_SPOSC</name>
<feature type="compositionally biased region" description="Acidic residues" evidence="1">
    <location>
        <begin position="662"/>
        <end position="675"/>
    </location>
</feature>
<dbReference type="VEuPathDB" id="FungiDB:SPSK_04934"/>
<feature type="compositionally biased region" description="Low complexity" evidence="1">
    <location>
        <begin position="89"/>
        <end position="107"/>
    </location>
</feature>
<comment type="caution">
    <text evidence="3">The sequence shown here is derived from an EMBL/GenBank/DDBJ whole genome shotgun (WGS) entry which is preliminary data.</text>
</comment>
<feature type="region of interest" description="Disordered" evidence="1">
    <location>
        <begin position="70"/>
        <end position="172"/>
    </location>
</feature>
<feature type="compositionally biased region" description="Acidic residues" evidence="1">
    <location>
        <begin position="506"/>
        <end position="521"/>
    </location>
</feature>
<evidence type="ECO:0000256" key="1">
    <source>
        <dbReference type="SAM" id="MobiDB-lite"/>
    </source>
</evidence>
<dbReference type="InterPro" id="IPR048743">
    <property type="entry name" value="AME1"/>
</dbReference>
<dbReference type="GeneID" id="27666971"/>
<sequence>MPNSFTLFSHIARITHYDNRSHAHTEKRGALAPRLTQMASRREERMQQRMRGAQRHQVQDASFDLFMSLPETHDAPANSPQAEGTDESPAAAATSAAQPTAAVRATPNSSAKRRRLSDDGRATPGGGGDADGSTATKTALAPRISTDSQDRPAEEEISESPVDAPGSGRRQSVAAVVSAAATSRSAALQQILSNAGSSRSSRSSRSSGARAANAKDRVVAASSSSPTPTAVAAAAADVRANSSLPASSSPPMRRSRRGTGGLDELSPELSTVVDVPSTGGVGIDAAAMVAAETTKAEIQGKKAGVTTRGGRGGSGVFSKLAKSKQSGANSADELSSPTLTVVLESPDNSATGGTVASSSPLAQKATAGSRAARAAARAAGASRLSGESQNSESTTPQGPARKGNGKDKENASEEEPDELSPDQQQQQQQQQRPPPLSPATGRTSSRIQRASVVPSSSPITRPTKRMPLQPPTSSPRQPAVWSPRRTRGRPPAKAKAKESVVAAVEAEAEEDEDEQAEEIDVLEAANTIGRKRPRRGTVHEPSPELGLDPKQTEPGAEVPERAAAQPAAKRRRRKNQEQSTDTQTQPRPPKATNAKASVKRKRRRDEAGEHDGDDIQGEEEGEDLEGVGKAASRSGKGESVPITVQRFSQLRRKSRGTGANGNDDDDDGDGDDNDELATGGVDLSFANRSGVNAVDVLAQICEDLVEQKLQSLHEKHQHLRQQQVEAGDDGQLAAARKEAIVARRAIESFQMELRARLLEQAVAVDALHALRKRVRAAQKSKLALREEILRIRAERDQVALRMDALRAQHQDRVGQAMKTANISSTMHDMDLAIEQGRAAPELTPAQQKAADLANLELTVRRIAEQVSGGGGSLHGGGTLQQLVDFNDFLERTAVLLEGRKLKPKALAA</sequence>
<dbReference type="OrthoDB" id="5377952at2759"/>
<evidence type="ECO:0000259" key="2">
    <source>
        <dbReference type="Pfam" id="PF20994"/>
    </source>
</evidence>
<feature type="compositionally biased region" description="Acidic residues" evidence="1">
    <location>
        <begin position="611"/>
        <end position="625"/>
    </location>
</feature>
<feature type="domain" description="Inner kinetochore subunit AME1" evidence="2">
    <location>
        <begin position="687"/>
        <end position="891"/>
    </location>
</feature>
<feature type="compositionally biased region" description="Polar residues" evidence="1">
    <location>
        <begin position="346"/>
        <end position="361"/>
    </location>
</feature>
<organism evidence="3 4">
    <name type="scientific">Sporothrix schenckii 1099-18</name>
    <dbReference type="NCBI Taxonomy" id="1397361"/>
    <lineage>
        <taxon>Eukaryota</taxon>
        <taxon>Fungi</taxon>
        <taxon>Dikarya</taxon>
        <taxon>Ascomycota</taxon>
        <taxon>Pezizomycotina</taxon>
        <taxon>Sordariomycetes</taxon>
        <taxon>Sordariomycetidae</taxon>
        <taxon>Ophiostomatales</taxon>
        <taxon>Ophiostomataceae</taxon>
        <taxon>Sporothrix</taxon>
    </lineage>
</organism>
<feature type="compositionally biased region" description="Polar residues" evidence="1">
    <location>
        <begin position="385"/>
        <end position="397"/>
    </location>
</feature>
<reference evidence="3 4" key="2">
    <citation type="journal article" date="2015" name="Eukaryot. Cell">
        <title>Asexual propagation of a virulent clone complex in a human and feline outbreak of sporotrichosis.</title>
        <authorList>
            <person name="Teixeira Mde M."/>
            <person name="Rodrigues A.M."/>
            <person name="Tsui C.K."/>
            <person name="de Almeida L.G."/>
            <person name="Van Diepeningen A.D."/>
            <person name="van den Ende B.G."/>
            <person name="Fernandes G.F."/>
            <person name="Kano R."/>
            <person name="Hamelin R.C."/>
            <person name="Lopes-Bezerra L.M."/>
            <person name="Vasconcelos A.T."/>
            <person name="de Hoog S."/>
            <person name="de Camargo Z.P."/>
            <person name="Felipe M.S."/>
        </authorList>
    </citation>
    <scope>NUCLEOTIDE SEQUENCE [LARGE SCALE GENOMIC DNA]</scope>
    <source>
        <strain evidence="3 4">1099-18</strain>
    </source>
</reference>
<feature type="compositionally biased region" description="Low complexity" evidence="1">
    <location>
        <begin position="219"/>
        <end position="252"/>
    </location>
</feature>
<feature type="compositionally biased region" description="Low complexity" evidence="1">
    <location>
        <begin position="192"/>
        <end position="212"/>
    </location>
</feature>
<dbReference type="AlphaFoldDB" id="A0A0F2LUG6"/>
<reference evidence="3 4" key="1">
    <citation type="journal article" date="2014" name="BMC Genomics">
        <title>Comparative genomics of the major fungal agents of human and animal Sporotrichosis: Sporothrix schenckii and Sporothrix brasiliensis.</title>
        <authorList>
            <person name="Teixeira M.M."/>
            <person name="de Almeida L.G."/>
            <person name="Kubitschek-Barreira P."/>
            <person name="Alves F.L."/>
            <person name="Kioshima E.S."/>
            <person name="Abadio A.K."/>
            <person name="Fernandes L."/>
            <person name="Derengowski L.S."/>
            <person name="Ferreira K.S."/>
            <person name="Souza R.C."/>
            <person name="Ruiz J.C."/>
            <person name="de Andrade N.C."/>
            <person name="Paes H.C."/>
            <person name="Nicola A.M."/>
            <person name="Albuquerque P."/>
            <person name="Gerber A.L."/>
            <person name="Martins V.P."/>
            <person name="Peconick L.D."/>
            <person name="Neto A.V."/>
            <person name="Chaucanez C.B."/>
            <person name="Silva P.A."/>
            <person name="Cunha O.L."/>
            <person name="de Oliveira F.F."/>
            <person name="dos Santos T.C."/>
            <person name="Barros A.L."/>
            <person name="Soares M.A."/>
            <person name="de Oliveira L.M."/>
            <person name="Marini M.M."/>
            <person name="Villalobos-Duno H."/>
            <person name="Cunha M.M."/>
            <person name="de Hoog S."/>
            <person name="da Silveira J.F."/>
            <person name="Henrissat B."/>
            <person name="Nino-Vega G.A."/>
            <person name="Cisalpino P.S."/>
            <person name="Mora-Montes H.M."/>
            <person name="Almeida S.R."/>
            <person name="Stajich J.E."/>
            <person name="Lopes-Bezerra L.M."/>
            <person name="Vasconcelos A.T."/>
            <person name="Felipe M.S."/>
        </authorList>
    </citation>
    <scope>NUCLEOTIDE SEQUENCE [LARGE SCALE GENOMIC DNA]</scope>
    <source>
        <strain evidence="3 4">1099-18</strain>
    </source>
</reference>
<evidence type="ECO:0000313" key="4">
    <source>
        <dbReference type="Proteomes" id="UP000033710"/>
    </source>
</evidence>
<dbReference type="Proteomes" id="UP000033710">
    <property type="component" value="Unassembled WGS sequence"/>
</dbReference>
<feature type="region of interest" description="Disordered" evidence="1">
    <location>
        <begin position="192"/>
        <end position="270"/>
    </location>
</feature>
<dbReference type="Pfam" id="PF20994">
    <property type="entry name" value="CENPU"/>
    <property type="match status" value="1"/>
</dbReference>
<dbReference type="EMBL" id="AXCR01000012">
    <property type="protein sequence ID" value="KJR80474.1"/>
    <property type="molecule type" value="Genomic_DNA"/>
</dbReference>
<dbReference type="KEGG" id="ssck:SPSK_04934"/>